<dbReference type="PANTHER" id="PTHR44936:SF5">
    <property type="entry name" value="SENSOR HISTIDINE KINASE ENVZ"/>
    <property type="match status" value="1"/>
</dbReference>
<dbReference type="EC" id="2.7.13.3" evidence="3"/>
<evidence type="ECO:0000256" key="4">
    <source>
        <dbReference type="ARBA" id="ARBA00022475"/>
    </source>
</evidence>
<dbReference type="InterPro" id="IPR003660">
    <property type="entry name" value="HAMP_dom"/>
</dbReference>
<feature type="transmembrane region" description="Helical" evidence="15">
    <location>
        <begin position="54"/>
        <end position="78"/>
    </location>
</feature>
<dbReference type="InterPro" id="IPR003661">
    <property type="entry name" value="HisK_dim/P_dom"/>
</dbReference>
<keyword evidence="13" id="KW-0902">Two-component regulatory system</keyword>
<keyword evidence="14 15" id="KW-0472">Membrane</keyword>
<keyword evidence="4" id="KW-1003">Cell membrane</keyword>
<evidence type="ECO:0000256" key="2">
    <source>
        <dbReference type="ARBA" id="ARBA00004429"/>
    </source>
</evidence>
<dbReference type="GO" id="GO:0005886">
    <property type="term" value="C:plasma membrane"/>
    <property type="evidence" value="ECO:0007669"/>
    <property type="project" value="UniProtKB-SubCell"/>
</dbReference>
<evidence type="ECO:0000256" key="11">
    <source>
        <dbReference type="ARBA" id="ARBA00022840"/>
    </source>
</evidence>
<keyword evidence="7" id="KW-0808">Transferase</keyword>
<dbReference type="InterPro" id="IPR003594">
    <property type="entry name" value="HATPase_dom"/>
</dbReference>
<evidence type="ECO:0000259" key="17">
    <source>
        <dbReference type="PROSITE" id="PS50885"/>
    </source>
</evidence>
<evidence type="ECO:0000256" key="9">
    <source>
        <dbReference type="ARBA" id="ARBA00022741"/>
    </source>
</evidence>
<reference evidence="18 19" key="1">
    <citation type="submission" date="2019-12" db="EMBL/GenBank/DDBJ databases">
        <authorList>
            <person name="Li M."/>
        </authorList>
    </citation>
    <scope>NUCLEOTIDE SEQUENCE [LARGE SCALE GENOMIC DNA]</scope>
    <source>
        <strain evidence="18 19">GBMRC 2046</strain>
    </source>
</reference>
<dbReference type="EMBL" id="WUMV01000001">
    <property type="protein sequence ID" value="MXN63367.1"/>
    <property type="molecule type" value="Genomic_DNA"/>
</dbReference>
<evidence type="ECO:0000256" key="15">
    <source>
        <dbReference type="SAM" id="Phobius"/>
    </source>
</evidence>
<dbReference type="Pfam" id="PF00512">
    <property type="entry name" value="HisKA"/>
    <property type="match status" value="1"/>
</dbReference>
<feature type="domain" description="HAMP" evidence="17">
    <location>
        <begin position="223"/>
        <end position="275"/>
    </location>
</feature>
<dbReference type="SUPFAM" id="SSF55874">
    <property type="entry name" value="ATPase domain of HSP90 chaperone/DNA topoisomerase II/histidine kinase"/>
    <property type="match status" value="1"/>
</dbReference>
<evidence type="ECO:0000313" key="18">
    <source>
        <dbReference type="EMBL" id="MXN63367.1"/>
    </source>
</evidence>
<keyword evidence="11" id="KW-0067">ATP-binding</keyword>
<dbReference type="SMART" id="SM00304">
    <property type="entry name" value="HAMP"/>
    <property type="match status" value="1"/>
</dbReference>
<evidence type="ECO:0000256" key="6">
    <source>
        <dbReference type="ARBA" id="ARBA00022553"/>
    </source>
</evidence>
<evidence type="ECO:0000256" key="3">
    <source>
        <dbReference type="ARBA" id="ARBA00012438"/>
    </source>
</evidence>
<dbReference type="AlphaFoldDB" id="A0A7X3LQR5"/>
<dbReference type="GO" id="GO:0000155">
    <property type="term" value="F:phosphorelay sensor kinase activity"/>
    <property type="evidence" value="ECO:0007669"/>
    <property type="project" value="InterPro"/>
</dbReference>
<keyword evidence="19" id="KW-1185">Reference proteome</keyword>
<comment type="caution">
    <text evidence="18">The sequence shown here is derived from an EMBL/GenBank/DDBJ whole genome shotgun (WGS) entry which is preliminary data.</text>
</comment>
<evidence type="ECO:0000256" key="13">
    <source>
        <dbReference type="ARBA" id="ARBA00023012"/>
    </source>
</evidence>
<dbReference type="Pfam" id="PF00672">
    <property type="entry name" value="HAMP"/>
    <property type="match status" value="1"/>
</dbReference>
<sequence>MRLKSTRLPAFPAGIKERAAAVWRNEGFRRARAVVATPYGHVARRLRRVMPKGLFTRAILIVVLPFLILQSVLAFVFMERHYDLVTRRLSEAVIREVATLVEIIERYPQDADFSIVTDIANSKLGLSISVLPPEPLPPPRPKPFFDFVDRVLSDEIRRQIRRPFWIDTVGRSSYVEMRIQLPDHVLRVIARRSQTYASNSHIFIVWMISTSFVLMVVALIFLRNQIRPIERLANAAESFGKGRPIGDFRPRGALEVRRAAQAFIEMRKRIERQIEQRTTMLAGVSHDLRTVLTRFRLQLALLGDRPEVTDLKSDVDEMHHMLEDYLAFARGDGDEEAKPTDLALMFEDLEAEAEIAGASVSSKITGSPDIMVKPIAFKRCLTNLVSNAARYADTIRLKAKHDERWLTITIDDDGPGIPAEKRETVFRPFYRLEESRARETGGTGLGLAIALDIARGHGGDIQLGESPMGGLRAKVRIPA</sequence>
<evidence type="ECO:0000256" key="14">
    <source>
        <dbReference type="ARBA" id="ARBA00023136"/>
    </source>
</evidence>
<keyword evidence="12 15" id="KW-1133">Transmembrane helix</keyword>
<keyword evidence="6" id="KW-0597">Phosphoprotein</keyword>
<evidence type="ECO:0000256" key="1">
    <source>
        <dbReference type="ARBA" id="ARBA00000085"/>
    </source>
</evidence>
<name>A0A7X3LQR5_9HYPH</name>
<dbReference type="CDD" id="cd06225">
    <property type="entry name" value="HAMP"/>
    <property type="match status" value="1"/>
</dbReference>
<feature type="domain" description="Histidine kinase" evidence="16">
    <location>
        <begin position="283"/>
        <end position="479"/>
    </location>
</feature>
<organism evidence="18 19">
    <name type="scientific">Stappia sediminis</name>
    <dbReference type="NCBI Taxonomy" id="2692190"/>
    <lineage>
        <taxon>Bacteria</taxon>
        <taxon>Pseudomonadati</taxon>
        <taxon>Pseudomonadota</taxon>
        <taxon>Alphaproteobacteria</taxon>
        <taxon>Hyphomicrobiales</taxon>
        <taxon>Stappiaceae</taxon>
        <taxon>Stappia</taxon>
    </lineage>
</organism>
<dbReference type="SMART" id="SM00388">
    <property type="entry name" value="HisKA"/>
    <property type="match status" value="1"/>
</dbReference>
<keyword evidence="9" id="KW-0547">Nucleotide-binding</keyword>
<dbReference type="InterPro" id="IPR005467">
    <property type="entry name" value="His_kinase_dom"/>
</dbReference>
<dbReference type="InterPro" id="IPR004358">
    <property type="entry name" value="Sig_transdc_His_kin-like_C"/>
</dbReference>
<evidence type="ECO:0000256" key="12">
    <source>
        <dbReference type="ARBA" id="ARBA00022989"/>
    </source>
</evidence>
<dbReference type="Pfam" id="PF02518">
    <property type="entry name" value="HATPase_c"/>
    <property type="match status" value="1"/>
</dbReference>
<dbReference type="Proteomes" id="UP000433101">
    <property type="component" value="Unassembled WGS sequence"/>
</dbReference>
<proteinExistence type="predicted"/>
<dbReference type="Gene3D" id="1.10.287.130">
    <property type="match status" value="1"/>
</dbReference>
<gene>
    <name evidence="18" type="ORF">GR183_00490</name>
</gene>
<comment type="subcellular location">
    <subcellularLocation>
        <location evidence="2">Cell inner membrane</location>
        <topology evidence="2">Multi-pass membrane protein</topology>
    </subcellularLocation>
</comment>
<comment type="catalytic activity">
    <reaction evidence="1">
        <text>ATP + protein L-histidine = ADP + protein N-phospho-L-histidine.</text>
        <dbReference type="EC" id="2.7.13.3"/>
    </reaction>
</comment>
<evidence type="ECO:0000256" key="10">
    <source>
        <dbReference type="ARBA" id="ARBA00022777"/>
    </source>
</evidence>
<dbReference type="SUPFAM" id="SSF47384">
    <property type="entry name" value="Homodimeric domain of signal transducing histidine kinase"/>
    <property type="match status" value="1"/>
</dbReference>
<dbReference type="PANTHER" id="PTHR44936">
    <property type="entry name" value="SENSOR PROTEIN CREC"/>
    <property type="match status" value="1"/>
</dbReference>
<feature type="transmembrane region" description="Helical" evidence="15">
    <location>
        <begin position="202"/>
        <end position="222"/>
    </location>
</feature>
<evidence type="ECO:0000256" key="8">
    <source>
        <dbReference type="ARBA" id="ARBA00022692"/>
    </source>
</evidence>
<dbReference type="GO" id="GO:0005524">
    <property type="term" value="F:ATP binding"/>
    <property type="evidence" value="ECO:0007669"/>
    <property type="project" value="UniProtKB-KW"/>
</dbReference>
<protein>
    <recommendedName>
        <fullName evidence="3">histidine kinase</fullName>
        <ecNumber evidence="3">2.7.13.3</ecNumber>
    </recommendedName>
</protein>
<dbReference type="SMART" id="SM00387">
    <property type="entry name" value="HATPase_c"/>
    <property type="match status" value="1"/>
</dbReference>
<dbReference type="PROSITE" id="PS50885">
    <property type="entry name" value="HAMP"/>
    <property type="match status" value="1"/>
</dbReference>
<dbReference type="CDD" id="cd00082">
    <property type="entry name" value="HisKA"/>
    <property type="match status" value="1"/>
</dbReference>
<keyword evidence="10" id="KW-0418">Kinase</keyword>
<dbReference type="InterPro" id="IPR036890">
    <property type="entry name" value="HATPase_C_sf"/>
</dbReference>
<dbReference type="PRINTS" id="PR00344">
    <property type="entry name" value="BCTRLSENSOR"/>
</dbReference>
<evidence type="ECO:0000259" key="16">
    <source>
        <dbReference type="PROSITE" id="PS50109"/>
    </source>
</evidence>
<evidence type="ECO:0000256" key="7">
    <source>
        <dbReference type="ARBA" id="ARBA00022679"/>
    </source>
</evidence>
<evidence type="ECO:0000256" key="5">
    <source>
        <dbReference type="ARBA" id="ARBA00022519"/>
    </source>
</evidence>
<accession>A0A7X3LQR5</accession>
<evidence type="ECO:0000313" key="19">
    <source>
        <dbReference type="Proteomes" id="UP000433101"/>
    </source>
</evidence>
<dbReference type="PROSITE" id="PS50109">
    <property type="entry name" value="HIS_KIN"/>
    <property type="match status" value="1"/>
</dbReference>
<dbReference type="Gene3D" id="3.30.565.10">
    <property type="entry name" value="Histidine kinase-like ATPase, C-terminal domain"/>
    <property type="match status" value="1"/>
</dbReference>
<keyword evidence="8 15" id="KW-0812">Transmembrane</keyword>
<dbReference type="InterPro" id="IPR050980">
    <property type="entry name" value="2C_sensor_his_kinase"/>
</dbReference>
<keyword evidence="5" id="KW-0997">Cell inner membrane</keyword>
<dbReference type="InterPro" id="IPR036097">
    <property type="entry name" value="HisK_dim/P_sf"/>
</dbReference>